<evidence type="ECO:0000313" key="2">
    <source>
        <dbReference type="Proteomes" id="UP001304071"/>
    </source>
</evidence>
<organism evidence="1 2">
    <name type="scientific">Vibrio porteresiae DSM 19223</name>
    <dbReference type="NCBI Taxonomy" id="1123496"/>
    <lineage>
        <taxon>Bacteria</taxon>
        <taxon>Pseudomonadati</taxon>
        <taxon>Pseudomonadota</taxon>
        <taxon>Gammaproteobacteria</taxon>
        <taxon>Vibrionales</taxon>
        <taxon>Vibrionaceae</taxon>
        <taxon>Vibrio</taxon>
    </lineage>
</organism>
<evidence type="ECO:0000313" key="1">
    <source>
        <dbReference type="EMBL" id="WPC72908.1"/>
    </source>
</evidence>
<dbReference type="RefSeq" id="WP_261892718.1">
    <property type="nucleotide sequence ID" value="NZ_AP024895.1"/>
</dbReference>
<dbReference type="Proteomes" id="UP001304071">
    <property type="component" value="Chromosome 1"/>
</dbReference>
<sequence length="53" mass="6170">MSVPFSYYFNGVRQTSTEEAFLINLTKDCEDPEAVMEGILESKKRYENDESQE</sequence>
<proteinExistence type="predicted"/>
<keyword evidence="2" id="KW-1185">Reference proteome</keyword>
<gene>
    <name evidence="1" type="ORF">R8Z52_12310</name>
</gene>
<name>A0ABZ0Q8Z2_9VIBR</name>
<accession>A0ABZ0Q8Z2</accession>
<dbReference type="EMBL" id="CP138203">
    <property type="protein sequence ID" value="WPC72908.1"/>
    <property type="molecule type" value="Genomic_DNA"/>
</dbReference>
<reference evidence="1 2" key="1">
    <citation type="submission" date="2023-11" db="EMBL/GenBank/DDBJ databases">
        <title>Plant-associative lifestyle of Vibrio porteresiae and its evolutionary dynamics.</title>
        <authorList>
            <person name="Rameshkumar N."/>
            <person name="Kirti K."/>
        </authorList>
    </citation>
    <scope>NUCLEOTIDE SEQUENCE [LARGE SCALE GENOMIC DNA]</scope>
    <source>
        <strain evidence="1 2">MSSRF30</strain>
    </source>
</reference>
<protein>
    <submittedName>
        <fullName evidence="1">Uncharacterized protein</fullName>
    </submittedName>
</protein>